<keyword evidence="1 7" id="KW-1003">Cell membrane</keyword>
<keyword evidence="2 7" id="KW-0132">Cell division</keyword>
<evidence type="ECO:0000256" key="4">
    <source>
        <dbReference type="ARBA" id="ARBA00022989"/>
    </source>
</evidence>
<dbReference type="GO" id="GO:0005886">
    <property type="term" value="C:plasma membrane"/>
    <property type="evidence" value="ECO:0007669"/>
    <property type="project" value="UniProtKB-SubCell"/>
</dbReference>
<evidence type="ECO:0000256" key="10">
    <source>
        <dbReference type="SAM" id="MobiDB-lite"/>
    </source>
</evidence>
<evidence type="ECO:0000256" key="2">
    <source>
        <dbReference type="ARBA" id="ARBA00022618"/>
    </source>
</evidence>
<comment type="subcellular location">
    <subcellularLocation>
        <location evidence="7">Cell membrane</location>
        <topology evidence="7">Single-pass type II membrane protein</topology>
    </subcellularLocation>
    <text evidence="7">Localizes to the division septum where it forms a ring structure.</text>
</comment>
<proteinExistence type="inferred from homology"/>
<comment type="function">
    <text evidence="7">Essential cell division protein.</text>
</comment>
<dbReference type="Proteomes" id="UP000190042">
    <property type="component" value="Unassembled WGS sequence"/>
</dbReference>
<keyword evidence="6 7" id="KW-0131">Cell cycle</keyword>
<feature type="region of interest" description="Disordered" evidence="10">
    <location>
        <begin position="1"/>
        <end position="27"/>
    </location>
</feature>
<reference evidence="12" key="1">
    <citation type="submission" date="2017-02" db="EMBL/GenBank/DDBJ databases">
        <authorList>
            <person name="Varghese N."/>
            <person name="Submissions S."/>
        </authorList>
    </citation>
    <scope>NUCLEOTIDE SEQUENCE [LARGE SCALE GENOMIC DNA]</scope>
    <source>
        <strain evidence="12">DSM 23966</strain>
    </source>
</reference>
<comment type="similarity">
    <text evidence="7">Belongs to the FtsL family.</text>
</comment>
<evidence type="ECO:0000256" key="3">
    <source>
        <dbReference type="ARBA" id="ARBA00022692"/>
    </source>
</evidence>
<evidence type="ECO:0000313" key="12">
    <source>
        <dbReference type="Proteomes" id="UP000190042"/>
    </source>
</evidence>
<name>A0A1T4YFS1_9BACL</name>
<evidence type="ECO:0000256" key="8">
    <source>
        <dbReference type="NCBIfam" id="TIGR02209"/>
    </source>
</evidence>
<accession>A0A1T4YFS1</accession>
<feature type="transmembrane region" description="Helical" evidence="7">
    <location>
        <begin position="40"/>
        <end position="58"/>
    </location>
</feature>
<feature type="coiled-coil region" evidence="9">
    <location>
        <begin position="64"/>
        <end position="91"/>
    </location>
</feature>
<keyword evidence="4 7" id="KW-1133">Transmembrane helix</keyword>
<feature type="compositionally biased region" description="Basic and acidic residues" evidence="10">
    <location>
        <begin position="14"/>
        <end position="26"/>
    </location>
</feature>
<evidence type="ECO:0000256" key="5">
    <source>
        <dbReference type="ARBA" id="ARBA00023136"/>
    </source>
</evidence>
<dbReference type="EMBL" id="FUYJ01000004">
    <property type="protein sequence ID" value="SKB00438.1"/>
    <property type="molecule type" value="Genomic_DNA"/>
</dbReference>
<sequence length="123" mass="14187">MGLEQRKLYTPHTPEVEQHTPKEQQHVVRRVKRRFSKGENILFALSAAFTIFLSSMLLQTHSDLNAVNKEVQLLNSEIDETTKQNTELSIQVSDKSTYERIWKKAQENGLNLNKNNVKVVPGR</sequence>
<gene>
    <name evidence="7" type="primary">ftsL</name>
    <name evidence="11" type="ORF">SAMN04244570_2489</name>
</gene>
<evidence type="ECO:0000256" key="9">
    <source>
        <dbReference type="SAM" id="Coils"/>
    </source>
</evidence>
<protein>
    <recommendedName>
        <fullName evidence="7 8">Cell division protein FtsL</fullName>
    </recommendedName>
</protein>
<organism evidence="11 12">
    <name type="scientific">Sporosarcina newyorkensis</name>
    <dbReference type="NCBI Taxonomy" id="759851"/>
    <lineage>
        <taxon>Bacteria</taxon>
        <taxon>Bacillati</taxon>
        <taxon>Bacillota</taxon>
        <taxon>Bacilli</taxon>
        <taxon>Bacillales</taxon>
        <taxon>Caryophanaceae</taxon>
        <taxon>Sporosarcina</taxon>
    </lineage>
</organism>
<keyword evidence="3 7" id="KW-0812">Transmembrane</keyword>
<evidence type="ECO:0000256" key="7">
    <source>
        <dbReference type="HAMAP-Rule" id="MF_00910"/>
    </source>
</evidence>
<keyword evidence="5 7" id="KW-0472">Membrane</keyword>
<dbReference type="GO" id="GO:0032153">
    <property type="term" value="C:cell division site"/>
    <property type="evidence" value="ECO:0007669"/>
    <property type="project" value="UniProtKB-UniRule"/>
</dbReference>
<evidence type="ECO:0000313" key="11">
    <source>
        <dbReference type="EMBL" id="SKB00438.1"/>
    </source>
</evidence>
<evidence type="ECO:0000256" key="6">
    <source>
        <dbReference type="ARBA" id="ARBA00023306"/>
    </source>
</evidence>
<keyword evidence="9" id="KW-0175">Coiled coil</keyword>
<evidence type="ECO:0000256" key="1">
    <source>
        <dbReference type="ARBA" id="ARBA00022475"/>
    </source>
</evidence>
<keyword evidence="12" id="KW-1185">Reference proteome</keyword>
<dbReference type="AlphaFoldDB" id="A0A1T4YFS1"/>
<dbReference type="GO" id="GO:0043093">
    <property type="term" value="P:FtsZ-dependent cytokinesis"/>
    <property type="evidence" value="ECO:0007669"/>
    <property type="project" value="UniProtKB-UniRule"/>
</dbReference>
<dbReference type="NCBIfam" id="TIGR02209">
    <property type="entry name" value="ftsL_broad"/>
    <property type="match status" value="1"/>
</dbReference>
<dbReference type="RefSeq" id="WP_078817816.1">
    <property type="nucleotide sequence ID" value="NZ_FUYJ01000004.1"/>
</dbReference>
<dbReference type="HAMAP" id="MF_00910">
    <property type="entry name" value="FtsL"/>
    <property type="match status" value="1"/>
</dbReference>
<dbReference type="InterPro" id="IPR011922">
    <property type="entry name" value="Cell_div_FtsL"/>
</dbReference>